<evidence type="ECO:0000313" key="1">
    <source>
        <dbReference type="EMBL" id="CAB1431413.1"/>
    </source>
</evidence>
<reference evidence="1" key="1">
    <citation type="submission" date="2020-03" db="EMBL/GenBank/DDBJ databases">
        <authorList>
            <person name="Weist P."/>
        </authorList>
    </citation>
    <scope>NUCLEOTIDE SEQUENCE</scope>
</reference>
<sequence length="103" mass="11140">MVVVAIMLWGNGLLFKPGTGKLTKRKGATHQGTDITLNSCHYEVLGARRAGVVNGAELGPAFCKPGSCLLRLVSPFHPVVELNTGSRKRSDSSFSSFRLIQQR</sequence>
<proteinExistence type="predicted"/>
<dbReference type="AlphaFoldDB" id="A0A9N7UJU5"/>
<protein>
    <submittedName>
        <fullName evidence="1">Uncharacterized protein</fullName>
    </submittedName>
</protein>
<gene>
    <name evidence="1" type="ORF">PLEPLA_LOCUS19469</name>
</gene>
<dbReference type="Proteomes" id="UP001153269">
    <property type="component" value="Unassembled WGS sequence"/>
</dbReference>
<organism evidence="1 2">
    <name type="scientific">Pleuronectes platessa</name>
    <name type="common">European plaice</name>
    <dbReference type="NCBI Taxonomy" id="8262"/>
    <lineage>
        <taxon>Eukaryota</taxon>
        <taxon>Metazoa</taxon>
        <taxon>Chordata</taxon>
        <taxon>Craniata</taxon>
        <taxon>Vertebrata</taxon>
        <taxon>Euteleostomi</taxon>
        <taxon>Actinopterygii</taxon>
        <taxon>Neopterygii</taxon>
        <taxon>Teleostei</taxon>
        <taxon>Neoteleostei</taxon>
        <taxon>Acanthomorphata</taxon>
        <taxon>Carangaria</taxon>
        <taxon>Pleuronectiformes</taxon>
        <taxon>Pleuronectoidei</taxon>
        <taxon>Pleuronectidae</taxon>
        <taxon>Pleuronectes</taxon>
    </lineage>
</organism>
<accession>A0A9N7UJU5</accession>
<keyword evidence="2" id="KW-1185">Reference proteome</keyword>
<dbReference type="EMBL" id="CADEAL010001335">
    <property type="protein sequence ID" value="CAB1431413.1"/>
    <property type="molecule type" value="Genomic_DNA"/>
</dbReference>
<comment type="caution">
    <text evidence="1">The sequence shown here is derived from an EMBL/GenBank/DDBJ whole genome shotgun (WGS) entry which is preliminary data.</text>
</comment>
<name>A0A9N7UJU5_PLEPL</name>
<evidence type="ECO:0000313" key="2">
    <source>
        <dbReference type="Proteomes" id="UP001153269"/>
    </source>
</evidence>